<dbReference type="InterPro" id="IPR025846">
    <property type="entry name" value="TBL_N"/>
</dbReference>
<evidence type="ECO:0000313" key="12">
    <source>
        <dbReference type="Proteomes" id="UP001180020"/>
    </source>
</evidence>
<evidence type="ECO:0000256" key="7">
    <source>
        <dbReference type="ARBA" id="ARBA00023136"/>
    </source>
</evidence>
<dbReference type="Pfam" id="PF13839">
    <property type="entry name" value="PC-Esterase"/>
    <property type="match status" value="1"/>
</dbReference>
<keyword evidence="12" id="KW-1185">Reference proteome</keyword>
<reference evidence="11" key="1">
    <citation type="journal article" date="2023" name="Nat. Commun.">
        <title>Diploid and tetraploid genomes of Acorus and the evolution of monocots.</title>
        <authorList>
            <person name="Ma L."/>
            <person name="Liu K.W."/>
            <person name="Li Z."/>
            <person name="Hsiao Y.Y."/>
            <person name="Qi Y."/>
            <person name="Fu T."/>
            <person name="Tang G.D."/>
            <person name="Zhang D."/>
            <person name="Sun W.H."/>
            <person name="Liu D.K."/>
            <person name="Li Y."/>
            <person name="Chen G.Z."/>
            <person name="Liu X.D."/>
            <person name="Liao X.Y."/>
            <person name="Jiang Y.T."/>
            <person name="Yu X."/>
            <person name="Hao Y."/>
            <person name="Huang J."/>
            <person name="Zhao X.W."/>
            <person name="Ke S."/>
            <person name="Chen Y.Y."/>
            <person name="Wu W.L."/>
            <person name="Hsu J.L."/>
            <person name="Lin Y.F."/>
            <person name="Huang M.D."/>
            <person name="Li C.Y."/>
            <person name="Huang L."/>
            <person name="Wang Z.W."/>
            <person name="Zhao X."/>
            <person name="Zhong W.Y."/>
            <person name="Peng D.H."/>
            <person name="Ahmad S."/>
            <person name="Lan S."/>
            <person name="Zhang J.S."/>
            <person name="Tsai W.C."/>
            <person name="Van de Peer Y."/>
            <person name="Liu Z.J."/>
        </authorList>
    </citation>
    <scope>NUCLEOTIDE SEQUENCE</scope>
    <source>
        <strain evidence="11">CP</strain>
    </source>
</reference>
<comment type="caution">
    <text evidence="11">The sequence shown here is derived from an EMBL/GenBank/DDBJ whole genome shotgun (WGS) entry which is preliminary data.</text>
</comment>
<evidence type="ECO:0000313" key="11">
    <source>
        <dbReference type="EMBL" id="KAK1312788.1"/>
    </source>
</evidence>
<reference evidence="11" key="2">
    <citation type="submission" date="2023-06" db="EMBL/GenBank/DDBJ databases">
        <authorList>
            <person name="Ma L."/>
            <person name="Liu K.-W."/>
            <person name="Li Z."/>
            <person name="Hsiao Y.-Y."/>
            <person name="Qi Y."/>
            <person name="Fu T."/>
            <person name="Tang G."/>
            <person name="Zhang D."/>
            <person name="Sun W.-H."/>
            <person name="Liu D.-K."/>
            <person name="Li Y."/>
            <person name="Chen G.-Z."/>
            <person name="Liu X.-D."/>
            <person name="Liao X.-Y."/>
            <person name="Jiang Y.-T."/>
            <person name="Yu X."/>
            <person name="Hao Y."/>
            <person name="Huang J."/>
            <person name="Zhao X.-W."/>
            <person name="Ke S."/>
            <person name="Chen Y.-Y."/>
            <person name="Wu W.-L."/>
            <person name="Hsu J.-L."/>
            <person name="Lin Y.-F."/>
            <person name="Huang M.-D."/>
            <person name="Li C.-Y."/>
            <person name="Huang L."/>
            <person name="Wang Z.-W."/>
            <person name="Zhao X."/>
            <person name="Zhong W.-Y."/>
            <person name="Peng D.-H."/>
            <person name="Ahmad S."/>
            <person name="Lan S."/>
            <person name="Zhang J.-S."/>
            <person name="Tsai W.-C."/>
            <person name="Van De Peer Y."/>
            <person name="Liu Z.-J."/>
        </authorList>
    </citation>
    <scope>NUCLEOTIDE SEQUENCE</scope>
    <source>
        <strain evidence="11">CP</strain>
        <tissue evidence="11">Leaves</tissue>
    </source>
</reference>
<dbReference type="EMBL" id="JAUJYO010000007">
    <property type="protein sequence ID" value="KAK1312788.1"/>
    <property type="molecule type" value="Genomic_DNA"/>
</dbReference>
<feature type="domain" description="Trichome birefringence-like C-terminal" evidence="9">
    <location>
        <begin position="166"/>
        <end position="456"/>
    </location>
</feature>
<feature type="transmembrane region" description="Helical" evidence="8">
    <location>
        <begin position="27"/>
        <end position="45"/>
    </location>
</feature>
<evidence type="ECO:0008006" key="13">
    <source>
        <dbReference type="Google" id="ProtNLM"/>
    </source>
</evidence>
<comment type="similarity">
    <text evidence="2">Belongs to the PC-esterase family. TBL subfamily.</text>
</comment>
<gene>
    <name evidence="11" type="ORF">QJS10_CPA07g01134</name>
</gene>
<accession>A0AAV9EKJ1</accession>
<evidence type="ECO:0000256" key="3">
    <source>
        <dbReference type="ARBA" id="ARBA00022692"/>
    </source>
</evidence>
<keyword evidence="5 8" id="KW-1133">Transmembrane helix</keyword>
<feature type="domain" description="Trichome birefringence-like N-terminal" evidence="10">
    <location>
        <begin position="111"/>
        <end position="165"/>
    </location>
</feature>
<evidence type="ECO:0000256" key="4">
    <source>
        <dbReference type="ARBA" id="ARBA00022968"/>
    </source>
</evidence>
<keyword evidence="3 8" id="KW-0812">Transmembrane</keyword>
<evidence type="ECO:0000256" key="5">
    <source>
        <dbReference type="ARBA" id="ARBA00022989"/>
    </source>
</evidence>
<dbReference type="PANTHER" id="PTHR32285:SF10">
    <property type="entry name" value="XYLAN O-ACETYLTRANSFERASE 1"/>
    <property type="match status" value="1"/>
</dbReference>
<evidence type="ECO:0000259" key="10">
    <source>
        <dbReference type="Pfam" id="PF14416"/>
    </source>
</evidence>
<dbReference type="InterPro" id="IPR026057">
    <property type="entry name" value="TBL_C"/>
</dbReference>
<evidence type="ECO:0000256" key="2">
    <source>
        <dbReference type="ARBA" id="ARBA00007727"/>
    </source>
</evidence>
<evidence type="ECO:0000256" key="6">
    <source>
        <dbReference type="ARBA" id="ARBA00023034"/>
    </source>
</evidence>
<evidence type="ECO:0000256" key="8">
    <source>
        <dbReference type="SAM" id="Phobius"/>
    </source>
</evidence>
<evidence type="ECO:0000259" key="9">
    <source>
        <dbReference type="Pfam" id="PF13839"/>
    </source>
</evidence>
<dbReference type="AlphaFoldDB" id="A0AAV9EKJ1"/>
<comment type="subcellular location">
    <subcellularLocation>
        <location evidence="1">Golgi apparatus membrane</location>
        <topology evidence="1">Single-pass type II membrane protein</topology>
    </subcellularLocation>
</comment>
<dbReference type="Proteomes" id="UP001180020">
    <property type="component" value="Unassembled WGS sequence"/>
</dbReference>
<proteinExistence type="inferred from homology"/>
<dbReference type="GO" id="GO:1990538">
    <property type="term" value="F:xylan O-acetyltransferase activity"/>
    <property type="evidence" value="ECO:0007669"/>
    <property type="project" value="UniProtKB-ARBA"/>
</dbReference>
<keyword evidence="4" id="KW-0735">Signal-anchor</keyword>
<organism evidence="11 12">
    <name type="scientific">Acorus calamus</name>
    <name type="common">Sweet flag</name>
    <dbReference type="NCBI Taxonomy" id="4465"/>
    <lineage>
        <taxon>Eukaryota</taxon>
        <taxon>Viridiplantae</taxon>
        <taxon>Streptophyta</taxon>
        <taxon>Embryophyta</taxon>
        <taxon>Tracheophyta</taxon>
        <taxon>Spermatophyta</taxon>
        <taxon>Magnoliopsida</taxon>
        <taxon>Liliopsida</taxon>
        <taxon>Acoraceae</taxon>
        <taxon>Acorus</taxon>
    </lineage>
</organism>
<protein>
    <recommendedName>
        <fullName evidence="13">Trichome birefringence-like N-terminal domain-containing protein</fullName>
    </recommendedName>
</protein>
<sequence>MQHLRRKTPLPTPDLLGPKIGKKNGNLSVFVIVLSAFLFAGFLYANDIKSVSHCPFCIHSNSQQQQQQQQLLFVIVNRTLVKSASTSPLRKRGQEIKLRAHQEKPVVAAPESCDVFDGEWVLDGESHPLYREDDCSFLTAQVTCVRNGRPDDLYQKWRWQPRHCDLPRFDAKVLLEKLRGKRLMFVGDSLNRNQWESMVCLVQSAIPDPGKKSLVKNGSLSIFTAKEYKATVEFYWAPFLVESNSDDPTVHSITDRIIMADSISKHGKHWKGVDYLVFNTYIWWMNTPKMKVLKGSFDKGASEYEEIERPIAYEKVLRTWANWVETNVDPKETSVFFSSMSPLHGRSMDWYNPDGIRCAKETMPVLNLTRPLNLGIDPRLFTVAVKVMGSMKTGMGQFLNITTLSAYRKDAHTAVHTIRQGKVLSPEQKANPQTYADCIHWCLPGLPDTWNELLYSRILSSSLRH</sequence>
<dbReference type="Pfam" id="PF14416">
    <property type="entry name" value="PMR5N"/>
    <property type="match status" value="1"/>
</dbReference>
<dbReference type="PANTHER" id="PTHR32285">
    <property type="entry name" value="PROTEIN TRICHOME BIREFRINGENCE-LIKE 9-RELATED"/>
    <property type="match status" value="1"/>
</dbReference>
<dbReference type="GO" id="GO:0000139">
    <property type="term" value="C:Golgi membrane"/>
    <property type="evidence" value="ECO:0007669"/>
    <property type="project" value="UniProtKB-SubCell"/>
</dbReference>
<keyword evidence="7 8" id="KW-0472">Membrane</keyword>
<evidence type="ECO:0000256" key="1">
    <source>
        <dbReference type="ARBA" id="ARBA00004323"/>
    </source>
</evidence>
<dbReference type="InterPro" id="IPR029962">
    <property type="entry name" value="TBL"/>
</dbReference>
<keyword evidence="6" id="KW-0333">Golgi apparatus</keyword>
<name>A0AAV9EKJ1_ACOCL</name>